<proteinExistence type="predicted"/>
<evidence type="ECO:0000313" key="3">
    <source>
        <dbReference type="Proteomes" id="UP000439903"/>
    </source>
</evidence>
<sequence length="159" mass="17902">MHFVKSFFKLTLFTLFYFFSCIFAINDIQTTVSNSSRQNITPTSPHIIETNLMSPISTSYEPTTRTKPSTLQVMQTDVVHDIQSSQLTQVRVNTNYHASSRFASPTNDHTLPARETVTPGVSGSSGVVSWGNLPEYVGYRRTILASWAIISFFYLFAFV</sequence>
<gene>
    <name evidence="2" type="ORF">F8M41_016016</name>
</gene>
<reference evidence="2 3" key="1">
    <citation type="journal article" date="2019" name="Environ. Microbiol.">
        <title>At the nexus of three kingdoms: the genome of the mycorrhizal fungus Gigaspora margarita provides insights into plant, endobacterial and fungal interactions.</title>
        <authorList>
            <person name="Venice F."/>
            <person name="Ghignone S."/>
            <person name="Salvioli di Fossalunga A."/>
            <person name="Amselem J."/>
            <person name="Novero M."/>
            <person name="Xianan X."/>
            <person name="Sedzielewska Toro K."/>
            <person name="Morin E."/>
            <person name="Lipzen A."/>
            <person name="Grigoriev I.V."/>
            <person name="Henrissat B."/>
            <person name="Martin F.M."/>
            <person name="Bonfante P."/>
        </authorList>
    </citation>
    <scope>NUCLEOTIDE SEQUENCE [LARGE SCALE GENOMIC DNA]</scope>
    <source>
        <strain evidence="2 3">BEG34</strain>
    </source>
</reference>
<name>A0A8H3ZZZ5_GIGMA</name>
<dbReference type="EMBL" id="WTPW01003401">
    <property type="protein sequence ID" value="KAF0343702.1"/>
    <property type="molecule type" value="Genomic_DNA"/>
</dbReference>
<evidence type="ECO:0000256" key="1">
    <source>
        <dbReference type="SAM" id="SignalP"/>
    </source>
</evidence>
<comment type="caution">
    <text evidence="2">The sequence shown here is derived from an EMBL/GenBank/DDBJ whole genome shotgun (WGS) entry which is preliminary data.</text>
</comment>
<accession>A0A8H3ZZZ5</accession>
<keyword evidence="1" id="KW-0732">Signal</keyword>
<feature type="signal peptide" evidence="1">
    <location>
        <begin position="1"/>
        <end position="24"/>
    </location>
</feature>
<dbReference type="Proteomes" id="UP000439903">
    <property type="component" value="Unassembled WGS sequence"/>
</dbReference>
<dbReference type="OrthoDB" id="2439473at2759"/>
<protein>
    <submittedName>
        <fullName evidence="2">Uncharacterized protein</fullName>
    </submittedName>
</protein>
<dbReference type="AlphaFoldDB" id="A0A8H3ZZZ5"/>
<evidence type="ECO:0000313" key="2">
    <source>
        <dbReference type="EMBL" id="KAF0343702.1"/>
    </source>
</evidence>
<organism evidence="2 3">
    <name type="scientific">Gigaspora margarita</name>
    <dbReference type="NCBI Taxonomy" id="4874"/>
    <lineage>
        <taxon>Eukaryota</taxon>
        <taxon>Fungi</taxon>
        <taxon>Fungi incertae sedis</taxon>
        <taxon>Mucoromycota</taxon>
        <taxon>Glomeromycotina</taxon>
        <taxon>Glomeromycetes</taxon>
        <taxon>Diversisporales</taxon>
        <taxon>Gigasporaceae</taxon>
        <taxon>Gigaspora</taxon>
    </lineage>
</organism>
<feature type="chain" id="PRO_5034851410" evidence="1">
    <location>
        <begin position="25"/>
        <end position="159"/>
    </location>
</feature>
<keyword evidence="3" id="KW-1185">Reference proteome</keyword>